<protein>
    <recommendedName>
        <fullName evidence="2">valine--tRNA ligase</fullName>
        <ecNumber evidence="2">6.1.1.9</ecNumber>
    </recommendedName>
    <alternativeName>
        <fullName evidence="8">Valyl-tRNA synthetase</fullName>
    </alternativeName>
</protein>
<dbReference type="GO" id="GO:0004832">
    <property type="term" value="F:valine-tRNA ligase activity"/>
    <property type="evidence" value="ECO:0007669"/>
    <property type="project" value="UniProtKB-EC"/>
</dbReference>
<dbReference type="Gene3D" id="1.10.730.10">
    <property type="entry name" value="Isoleucyl-tRNA Synthetase, Domain 1"/>
    <property type="match status" value="1"/>
</dbReference>
<gene>
    <name evidence="10" type="ORF">D9Q98_006386</name>
</gene>
<dbReference type="GO" id="GO:0005829">
    <property type="term" value="C:cytosol"/>
    <property type="evidence" value="ECO:0007669"/>
    <property type="project" value="TreeGrafter"/>
</dbReference>
<name>A0A9D4TKB3_CHLVU</name>
<evidence type="ECO:0000256" key="5">
    <source>
        <dbReference type="ARBA" id="ARBA00022840"/>
    </source>
</evidence>
<keyword evidence="6" id="KW-0648">Protein biosynthesis</keyword>
<keyword evidence="5" id="KW-0067">ATP-binding</keyword>
<keyword evidence="11" id="KW-1185">Reference proteome</keyword>
<keyword evidence="3" id="KW-0436">Ligase</keyword>
<evidence type="ECO:0000256" key="1">
    <source>
        <dbReference type="ARBA" id="ARBA00005594"/>
    </source>
</evidence>
<evidence type="ECO:0000256" key="9">
    <source>
        <dbReference type="SAM" id="MobiDB-lite"/>
    </source>
</evidence>
<dbReference type="SUPFAM" id="SSF47323">
    <property type="entry name" value="Anticodon-binding domain of a subclass of class I aminoacyl-tRNA synthetases"/>
    <property type="match status" value="1"/>
</dbReference>
<dbReference type="EC" id="6.1.1.9" evidence="2"/>
<feature type="region of interest" description="Disordered" evidence="9">
    <location>
        <begin position="1"/>
        <end position="20"/>
    </location>
</feature>
<dbReference type="InterPro" id="IPR009080">
    <property type="entry name" value="tRNAsynth_Ia_anticodon-bd"/>
</dbReference>
<dbReference type="AlphaFoldDB" id="A0A9D4TKB3"/>
<dbReference type="PANTHER" id="PTHR11946:SF109">
    <property type="entry name" value="VALINE--TRNA LIGASE"/>
    <property type="match status" value="1"/>
</dbReference>
<proteinExistence type="inferred from homology"/>
<evidence type="ECO:0000256" key="4">
    <source>
        <dbReference type="ARBA" id="ARBA00022741"/>
    </source>
</evidence>
<evidence type="ECO:0000256" key="3">
    <source>
        <dbReference type="ARBA" id="ARBA00022598"/>
    </source>
</evidence>
<evidence type="ECO:0000256" key="6">
    <source>
        <dbReference type="ARBA" id="ARBA00022917"/>
    </source>
</evidence>
<evidence type="ECO:0000313" key="10">
    <source>
        <dbReference type="EMBL" id="KAI3428000.1"/>
    </source>
</evidence>
<dbReference type="OrthoDB" id="629407at2759"/>
<reference evidence="10" key="1">
    <citation type="journal article" date="2019" name="Plant J.">
        <title>Chlorella vulgaris genome assembly and annotation reveals the molecular basis for metabolic acclimation to high light conditions.</title>
        <authorList>
            <person name="Cecchin M."/>
            <person name="Marcolungo L."/>
            <person name="Rossato M."/>
            <person name="Girolomoni L."/>
            <person name="Cosentino E."/>
            <person name="Cuine S."/>
            <person name="Li-Beisson Y."/>
            <person name="Delledonne M."/>
            <person name="Ballottari M."/>
        </authorList>
    </citation>
    <scope>NUCLEOTIDE SEQUENCE</scope>
    <source>
        <strain evidence="10">211/11P</strain>
    </source>
</reference>
<feature type="compositionally biased region" description="Low complexity" evidence="9">
    <location>
        <begin position="8"/>
        <end position="18"/>
    </location>
</feature>
<dbReference type="GO" id="GO:0005524">
    <property type="term" value="F:ATP binding"/>
    <property type="evidence" value="ECO:0007669"/>
    <property type="project" value="UniProtKB-KW"/>
</dbReference>
<evidence type="ECO:0000256" key="2">
    <source>
        <dbReference type="ARBA" id="ARBA00013169"/>
    </source>
</evidence>
<comment type="similarity">
    <text evidence="1">Belongs to the class-I aminoacyl-tRNA synthetase family.</text>
</comment>
<accession>A0A9D4TKB3</accession>
<dbReference type="Proteomes" id="UP001055712">
    <property type="component" value="Unassembled WGS sequence"/>
</dbReference>
<dbReference type="GO" id="GO:0006438">
    <property type="term" value="P:valyl-tRNA aminoacylation"/>
    <property type="evidence" value="ECO:0007669"/>
    <property type="project" value="InterPro"/>
</dbReference>
<comment type="caution">
    <text evidence="10">The sequence shown here is derived from an EMBL/GenBank/DDBJ whole genome shotgun (WGS) entry which is preliminary data.</text>
</comment>
<keyword evidence="7" id="KW-0030">Aminoacyl-tRNA synthetase</keyword>
<keyword evidence="4" id="KW-0547">Nucleotide-binding</keyword>
<evidence type="ECO:0000256" key="7">
    <source>
        <dbReference type="ARBA" id="ARBA00023146"/>
    </source>
</evidence>
<sequence>MGLEAKAEGSAARAASRPAAERTHVALEWQAAAAAWRAAFEQLEYARQADPQASAVQQTEQSIRDMRGFKRQCQHLLDLTALSHGVPRSGGSVGDLALVVLVAPGQPQTTILNNPEHNHKLPPAASALTAFTSPSFKGRVSIVRTSANGLETVPEQIKKAASGQRADFPEGIEECGTDALRFALVAYTSQGRDSKLYIKRVVFYRHWCSKLWNAIRFAMINLGTEFQPSETLDVASFPFASWILSKLNAAVATTVKGMEAYEFSAATSAVYSFWQYKALRCVY</sequence>
<evidence type="ECO:0000313" key="11">
    <source>
        <dbReference type="Proteomes" id="UP001055712"/>
    </source>
</evidence>
<dbReference type="InterPro" id="IPR002303">
    <property type="entry name" value="Valyl-tRNA_ligase"/>
</dbReference>
<reference evidence="10" key="2">
    <citation type="submission" date="2020-11" db="EMBL/GenBank/DDBJ databases">
        <authorList>
            <person name="Cecchin M."/>
            <person name="Marcolungo L."/>
            <person name="Rossato M."/>
            <person name="Girolomoni L."/>
            <person name="Cosentino E."/>
            <person name="Cuine S."/>
            <person name="Li-Beisson Y."/>
            <person name="Delledonne M."/>
            <person name="Ballottari M."/>
        </authorList>
    </citation>
    <scope>NUCLEOTIDE SEQUENCE</scope>
    <source>
        <strain evidence="10">211/11P</strain>
        <tissue evidence="10">Whole cell</tissue>
    </source>
</reference>
<evidence type="ECO:0000256" key="8">
    <source>
        <dbReference type="ARBA" id="ARBA00029936"/>
    </source>
</evidence>
<dbReference type="EMBL" id="SIDB01000009">
    <property type="protein sequence ID" value="KAI3428000.1"/>
    <property type="molecule type" value="Genomic_DNA"/>
</dbReference>
<dbReference type="PANTHER" id="PTHR11946">
    <property type="entry name" value="VALYL-TRNA SYNTHETASES"/>
    <property type="match status" value="1"/>
</dbReference>
<organism evidence="10 11">
    <name type="scientific">Chlorella vulgaris</name>
    <name type="common">Green alga</name>
    <dbReference type="NCBI Taxonomy" id="3077"/>
    <lineage>
        <taxon>Eukaryota</taxon>
        <taxon>Viridiplantae</taxon>
        <taxon>Chlorophyta</taxon>
        <taxon>core chlorophytes</taxon>
        <taxon>Trebouxiophyceae</taxon>
        <taxon>Chlorellales</taxon>
        <taxon>Chlorellaceae</taxon>
        <taxon>Chlorella clade</taxon>
        <taxon>Chlorella</taxon>
    </lineage>
</organism>